<comment type="caution">
    <text evidence="4">The sequence shown here is derived from an EMBL/GenBank/DDBJ whole genome shotgun (WGS) entry which is preliminary data.</text>
</comment>
<protein>
    <submittedName>
        <fullName evidence="4">DUF11 domain-containing protein</fullName>
    </submittedName>
</protein>
<name>A0A5R8QG27_9FIRM</name>
<dbReference type="PANTHER" id="PTHR34819:SF3">
    <property type="entry name" value="CELL SURFACE PROTEIN"/>
    <property type="match status" value="1"/>
</dbReference>
<feature type="domain" description="DUF11" evidence="3">
    <location>
        <begin position="526"/>
        <end position="638"/>
    </location>
</feature>
<evidence type="ECO:0000259" key="3">
    <source>
        <dbReference type="Pfam" id="PF01345"/>
    </source>
</evidence>
<organism evidence="4 5">
    <name type="scientific">Culicoidibacter larvae</name>
    <dbReference type="NCBI Taxonomy" id="2579976"/>
    <lineage>
        <taxon>Bacteria</taxon>
        <taxon>Bacillati</taxon>
        <taxon>Bacillota</taxon>
        <taxon>Culicoidibacteria</taxon>
        <taxon>Culicoidibacterales</taxon>
        <taxon>Culicoidibacteraceae</taxon>
        <taxon>Culicoidibacter</taxon>
    </lineage>
</organism>
<feature type="chain" id="PRO_5038647601" evidence="2">
    <location>
        <begin position="21"/>
        <end position="1210"/>
    </location>
</feature>
<dbReference type="OrthoDB" id="1751088at2"/>
<feature type="transmembrane region" description="Helical" evidence="1">
    <location>
        <begin position="1186"/>
        <end position="1204"/>
    </location>
</feature>
<evidence type="ECO:0000313" key="5">
    <source>
        <dbReference type="Proteomes" id="UP000306912"/>
    </source>
</evidence>
<dbReference type="InterPro" id="IPR047589">
    <property type="entry name" value="DUF11_rpt"/>
</dbReference>
<dbReference type="PANTHER" id="PTHR34819">
    <property type="entry name" value="LARGE CYSTEINE-RICH PERIPLASMIC PROTEIN OMCB"/>
    <property type="match status" value="1"/>
</dbReference>
<dbReference type="InterPro" id="IPR018247">
    <property type="entry name" value="EF_Hand_1_Ca_BS"/>
</dbReference>
<evidence type="ECO:0000313" key="4">
    <source>
        <dbReference type="EMBL" id="TLG76716.1"/>
    </source>
</evidence>
<dbReference type="EMBL" id="VBWP01000002">
    <property type="protein sequence ID" value="TLG76716.1"/>
    <property type="molecule type" value="Genomic_DNA"/>
</dbReference>
<keyword evidence="5" id="KW-1185">Reference proteome</keyword>
<dbReference type="PROSITE" id="PS00018">
    <property type="entry name" value="EF_HAND_1"/>
    <property type="match status" value="1"/>
</dbReference>
<feature type="domain" description="DUF11" evidence="3">
    <location>
        <begin position="791"/>
        <end position="896"/>
    </location>
</feature>
<dbReference type="NCBIfam" id="TIGR01451">
    <property type="entry name" value="B_ant_repeat"/>
    <property type="match status" value="5"/>
</dbReference>
<keyword evidence="1" id="KW-0472">Membrane</keyword>
<dbReference type="InterPro" id="IPR051172">
    <property type="entry name" value="Chlamydia_OmcB"/>
</dbReference>
<dbReference type="InterPro" id="IPR001434">
    <property type="entry name" value="OmcB-like_DUF11"/>
</dbReference>
<feature type="signal peptide" evidence="2">
    <location>
        <begin position="1"/>
        <end position="20"/>
    </location>
</feature>
<dbReference type="AlphaFoldDB" id="A0A5R8QG27"/>
<dbReference type="InParanoid" id="A0A5R8QG27"/>
<reference evidence="4 5" key="1">
    <citation type="submission" date="2019-05" db="EMBL/GenBank/DDBJ databases">
        <title>Culicoidintestinum kansasii gen. nov., sp. nov. from the gastrointestinal tract of the biting midge, Culicoides sonorensis.</title>
        <authorList>
            <person name="Neupane S."/>
            <person name="Ghosh A."/>
            <person name="Gunther S."/>
            <person name="Martin K."/>
            <person name="Zurek L."/>
        </authorList>
    </citation>
    <scope>NUCLEOTIDE SEQUENCE [LARGE SCALE GENOMIC DNA]</scope>
    <source>
        <strain evidence="4 5">CS-1</strain>
    </source>
</reference>
<dbReference type="RefSeq" id="WP_138190353.1">
    <property type="nucleotide sequence ID" value="NZ_VBWP01000002.1"/>
</dbReference>
<feature type="domain" description="DUF11" evidence="3">
    <location>
        <begin position="1055"/>
        <end position="1162"/>
    </location>
</feature>
<accession>A0A5R8QG27</accession>
<dbReference type="Proteomes" id="UP000306912">
    <property type="component" value="Unassembled WGS sequence"/>
</dbReference>
<keyword evidence="1" id="KW-0812">Transmembrane</keyword>
<feature type="domain" description="DUF11" evidence="3">
    <location>
        <begin position="659"/>
        <end position="757"/>
    </location>
</feature>
<evidence type="ECO:0000256" key="1">
    <source>
        <dbReference type="SAM" id="Phobius"/>
    </source>
</evidence>
<dbReference type="Pfam" id="PF01345">
    <property type="entry name" value="DUF11"/>
    <property type="match status" value="5"/>
</dbReference>
<proteinExistence type="predicted"/>
<sequence length="1210" mass="129377">MPIKLLTALLTMTFITFNMGAEVLATDANPNPVEVSNERAGKGTTRNSGTVNQIDNFSNGTVYMYLKKGEKISISTQYNGYNGYKDTYTWFYQFDVPSGSNLSKPKTTVTHTRAQVNTQKILYDLVGTNANQVVVDVEGIYALNIERAAGEDPIYNLKIDIRDTSNKVVSGRIWSEDLITYPTWSDINNNTENMALWYQSVDGYIYKAEYNNINGMWSRFYSDGIGVTTDTPGNEKCLPLYGSVRKGETVNNVAYKPSYANDCKNSVEKNKIFIDAPAMDIPTGEFSLPNGEMTWLNPQLKKIDVSKITFTPDSDLKHSGEFQITIDNFQGQFEFVIDVNPNDGEISVTKGDIVKQLIFKYGEPTTFYWDGNDANGKKVTVNNKVVARAEVKKAGEIHFILDDVEVLGGGMSFTRLNGHESSQSNVVYWDDSIIKNMLNTPTGCDIPINQAITNLTGDISYIKDRKWQFDNVNVCSYNLNPAPTANIESFGDGNYIDTWSYEKLNNVNGEYIIEPRLATPILSGSKATSAASVAGGDTISYTLTYANIGNLDAENVIVRDSLSDSEFNGSTISNLKIDGVANSGDIRSGINIGTLEAQSTVTITFDVRFANPLPAGNGLLNNTASIKSDTTPEVPTNEVEIPTNAAPIIQGEKIATDANDNGVVEAGEVIQYTIIYTNSGNLSAKNVLVQDGLDDSEFNGSTISNTKVNGVATNADIQTGITIDELHVGETVTITFDVLLQNPLPAGDGLLANTATAKVPGIPEVPTNTVELSTDAAPHLVGEKTAVDENNDGKIAGGETVQYTIKYTNFGNLAANNIVIQDPLIDAEFLGTSTSNLTVNGLPVSGDIKSGVNVGTLAPGASVEITFDVLFPSPLANGDGKIFNVAIASGDNISDTPTNIVEMPTDAAPELIGIKQADVSATNNVVSAGTTINYSIRYTNIGNMAATGVIISDTLSDSEFIGATIENTTINGVATTSDIRTGIDVGDISSGEVVTITFNIRFSTPLGAGDGVVKNTASAQGTNMKEVQTNEVILPTDAAPQLIGSKSINVPRVDGTVVAGDVVSYTVKYTNIGNLTAENVVITDSLGDSEFENARIVNTRINGIETSELIQSGIHVGAIAPQASVVITFDVILADSLPEGDGKLSNIAQAEGTNVEITETNKVEVVITVDSEEVTLPVTGSNPIEAIIMAVPVILTGGLVIAWLRKKNSY</sequence>
<gene>
    <name evidence="4" type="ORF">FEZ08_03625</name>
</gene>
<keyword evidence="1" id="KW-1133">Transmembrane helix</keyword>
<feature type="domain" description="DUF11" evidence="3">
    <location>
        <begin position="920"/>
        <end position="1030"/>
    </location>
</feature>
<evidence type="ECO:0000256" key="2">
    <source>
        <dbReference type="SAM" id="SignalP"/>
    </source>
</evidence>
<keyword evidence="2" id="KW-0732">Signal</keyword>